<reference evidence="1" key="1">
    <citation type="journal article" date="2023" name="J. Hosp. Infect.">
        <title>Cross-contamination of carbapenem-resistant Gram-negative bacteria between patients and hospital environment in the first year of a newly built surgical ward.</title>
        <authorList>
            <person name="Boutin S."/>
            <person name="Scherrer M."/>
            <person name="Spath I."/>
            <person name="Kocer K."/>
            <person name="Heeg K."/>
            <person name="Nurjadi D."/>
        </authorList>
    </citation>
    <scope>NUCLEOTIDE SEQUENCE</scope>
    <source>
        <strain evidence="1">KE10384</strain>
    </source>
</reference>
<evidence type="ECO:0000313" key="2">
    <source>
        <dbReference type="Proteomes" id="UP001303386"/>
    </source>
</evidence>
<gene>
    <name evidence="1" type="ORF">PZT46_05515</name>
</gene>
<dbReference type="RefSeq" id="WP_230250422.1">
    <property type="nucleotide sequence ID" value="NZ_JAJKKF010000012.1"/>
</dbReference>
<dbReference type="Proteomes" id="UP001303386">
    <property type="component" value="Unassembled WGS sequence"/>
</dbReference>
<organism evidence="1 2">
    <name type="scientific">Klebsiella aerogenes</name>
    <name type="common">Enterobacter aerogenes</name>
    <dbReference type="NCBI Taxonomy" id="548"/>
    <lineage>
        <taxon>Bacteria</taxon>
        <taxon>Pseudomonadati</taxon>
        <taxon>Pseudomonadota</taxon>
        <taxon>Gammaproteobacteria</taxon>
        <taxon>Enterobacterales</taxon>
        <taxon>Enterobacteriaceae</taxon>
        <taxon>Klebsiella/Raoultella group</taxon>
        <taxon>Klebsiella</taxon>
    </lineage>
</organism>
<dbReference type="EMBL" id="JARELW010000002">
    <property type="protein sequence ID" value="MEA8798717.1"/>
    <property type="molecule type" value="Genomic_DNA"/>
</dbReference>
<evidence type="ECO:0000313" key="1">
    <source>
        <dbReference type="EMBL" id="MEA8798717.1"/>
    </source>
</evidence>
<comment type="caution">
    <text evidence="1">The sequence shown here is derived from an EMBL/GenBank/DDBJ whole genome shotgun (WGS) entry which is preliminary data.</text>
</comment>
<sequence>MALAHCICPNFISAHIGNTSIFNGIFLGKFLQSQDQIILDDDGELMCKYVESIQDDQSKYEVFKVWRMLLEASNNGKLLLTHVQPTHETTQLIYSLITKSATTFSKNIIANNNNDYAEYVEELNRQRISLLNLQNLDTTAVQMISQRDVNYDLFDNDLGWILQRLIRRYSRTNTEDESNDFIRDMLLSKHYEVRDQTREGASSSGSQAGELDLLIENKNSLFSIIEAMRLDSVDTNYINTHYKKLLLNYNPLMVKITFLVSYYEGTRFDLWWERYTQYIDSLENPHLELDDSYHINNIEHVESPYLGLKKIIQHFSYGNEHFACIHYGVKCR</sequence>
<name>A0AAW9LL62_KLEAE</name>
<protein>
    <submittedName>
        <fullName evidence="1">Uncharacterized protein</fullName>
    </submittedName>
</protein>
<dbReference type="AlphaFoldDB" id="A0AAW9LL62"/>
<proteinExistence type="predicted"/>
<accession>A0AAW9LL62</accession>